<comment type="caution">
    <text evidence="3">The sequence shown here is derived from an EMBL/GenBank/DDBJ whole genome shotgun (WGS) entry which is preliminary data.</text>
</comment>
<protein>
    <submittedName>
        <fullName evidence="3">Uncharacterized protein</fullName>
    </submittedName>
</protein>
<reference evidence="3" key="1">
    <citation type="journal article" date="2018" name="Genome Biol.">
        <title>SKESA: strategic k-mer extension for scrupulous assemblies.</title>
        <authorList>
            <person name="Souvorov A."/>
            <person name="Agarwala R."/>
            <person name="Lipman D.J."/>
        </authorList>
    </citation>
    <scope>NUCLEOTIDE SEQUENCE</scope>
    <source>
        <strain evidence="3">13-3002</strain>
    </source>
</reference>
<name>A0A738X781_SALER</name>
<organism evidence="3">
    <name type="scientific">Salmonella enterica subsp. arizonae serovar 48:z4,z24:-</name>
    <dbReference type="NCBI Taxonomy" id="1967584"/>
    <lineage>
        <taxon>Bacteria</taxon>
        <taxon>Pseudomonadati</taxon>
        <taxon>Pseudomonadota</taxon>
        <taxon>Gammaproteobacteria</taxon>
        <taxon>Enterobacterales</taxon>
        <taxon>Enterobacteriaceae</taxon>
        <taxon>Salmonella</taxon>
    </lineage>
</organism>
<evidence type="ECO:0000313" key="3">
    <source>
        <dbReference type="EMBL" id="HAE9261336.1"/>
    </source>
</evidence>
<sequence>MENQNEQTNTETKTPAMGGKREPSFAQALFGAAKEPAQEKGGESPEKGAGAQPESAEIDLLAGADDSTTLAGGAGDGEGEPETVDVWQFNGVDYTADQVEEALRERESYQRHNQSVQPLAEAIQRAEDDTARFKEMALTETEKRIAQLQKAIKSGQLDPRQKAAAYDQIEEALERQKVLNRAAEENAQARAAAMAKVREQRARQTVNAMAKQGWSREDILSIGAHIQKVVGEGVGDVISPALMQVFKDAAELHRLRNEHGKRLAAKNVNALKMTRQAPQTKETKAPAKKEKTFGSMIFGGE</sequence>
<dbReference type="EMBL" id="DAATNN010000004">
    <property type="protein sequence ID" value="HAE9261336.1"/>
    <property type="molecule type" value="Genomic_DNA"/>
</dbReference>
<reference evidence="3" key="2">
    <citation type="submission" date="2018-07" db="EMBL/GenBank/DDBJ databases">
        <authorList>
            <consortium name="NCBI Pathogen Detection Project"/>
        </authorList>
    </citation>
    <scope>NUCLEOTIDE SEQUENCE</scope>
    <source>
        <strain evidence="3">13-3002</strain>
    </source>
</reference>
<feature type="region of interest" description="Disordered" evidence="2">
    <location>
        <begin position="275"/>
        <end position="301"/>
    </location>
</feature>
<evidence type="ECO:0000256" key="2">
    <source>
        <dbReference type="SAM" id="MobiDB-lite"/>
    </source>
</evidence>
<feature type="coiled-coil region" evidence="1">
    <location>
        <begin position="131"/>
        <end position="186"/>
    </location>
</feature>
<feature type="compositionally biased region" description="Basic and acidic residues" evidence="2">
    <location>
        <begin position="281"/>
        <end position="292"/>
    </location>
</feature>
<feature type="region of interest" description="Disordered" evidence="2">
    <location>
        <begin position="1"/>
        <end position="84"/>
    </location>
</feature>
<keyword evidence="1" id="KW-0175">Coiled coil</keyword>
<proteinExistence type="predicted"/>
<accession>A0A738X781</accession>
<dbReference type="AlphaFoldDB" id="A0A738X781"/>
<gene>
    <name evidence="3" type="ORF">G4Y52_000988</name>
</gene>
<feature type="compositionally biased region" description="Low complexity" evidence="2">
    <location>
        <begin position="1"/>
        <end position="12"/>
    </location>
</feature>
<evidence type="ECO:0000256" key="1">
    <source>
        <dbReference type="SAM" id="Coils"/>
    </source>
</evidence>
<feature type="compositionally biased region" description="Basic and acidic residues" evidence="2">
    <location>
        <begin position="36"/>
        <end position="46"/>
    </location>
</feature>